<evidence type="ECO:0008006" key="2">
    <source>
        <dbReference type="Google" id="ProtNLM"/>
    </source>
</evidence>
<accession>A0A0F8X7Q1</accession>
<protein>
    <recommendedName>
        <fullName evidence="2">HNH endonuclease</fullName>
    </recommendedName>
</protein>
<reference evidence="1" key="1">
    <citation type="journal article" date="2015" name="Nature">
        <title>Complex archaea that bridge the gap between prokaryotes and eukaryotes.</title>
        <authorList>
            <person name="Spang A."/>
            <person name="Saw J.H."/>
            <person name="Jorgensen S.L."/>
            <person name="Zaremba-Niedzwiedzka K."/>
            <person name="Martijn J."/>
            <person name="Lind A.E."/>
            <person name="van Eijk R."/>
            <person name="Schleper C."/>
            <person name="Guy L."/>
            <person name="Ettema T.J."/>
        </authorList>
    </citation>
    <scope>NUCLEOTIDE SEQUENCE</scope>
</reference>
<evidence type="ECO:0000313" key="1">
    <source>
        <dbReference type="EMBL" id="KKK65157.1"/>
    </source>
</evidence>
<gene>
    <name evidence="1" type="ORF">LCGC14_2976980</name>
</gene>
<organism evidence="1">
    <name type="scientific">marine sediment metagenome</name>
    <dbReference type="NCBI Taxonomy" id="412755"/>
    <lineage>
        <taxon>unclassified sequences</taxon>
        <taxon>metagenomes</taxon>
        <taxon>ecological metagenomes</taxon>
    </lineage>
</organism>
<dbReference type="EMBL" id="LAZR01060693">
    <property type="protein sequence ID" value="KKK65157.1"/>
    <property type="molecule type" value="Genomic_DNA"/>
</dbReference>
<name>A0A0F8X7Q1_9ZZZZ</name>
<comment type="caution">
    <text evidence="1">The sequence shown here is derived from an EMBL/GenBank/DDBJ whole genome shotgun (WGS) entry which is preliminary data.</text>
</comment>
<sequence>MSDIELLVAPPSWADIVDRRFGRLVVVGYTGNKTPYGQKRVTCRCDCGSYTHVMPKSLRSGATTSCGCRRREVTARRNVARATHGETRGGRITPEYAAWSSMLHRCGNQNNPHYSDYGGRGITVCDRWLVSVENFIADVGRKPSPAHSLDRIDNDGNYAPGNLRLASQQQQVNNRRNTVYVTYQETRILASQFPLVFHPSWTDRLIRKGFTGEQIIATAVRSVQLRRKHWRRRMLVLKRLGFMT</sequence>
<proteinExistence type="predicted"/>
<dbReference type="AlphaFoldDB" id="A0A0F8X7Q1"/>